<feature type="chain" id="PRO_5024374597" description="Glucose-methanol-choline oxidoreductase N-terminal domain-containing protein" evidence="5">
    <location>
        <begin position="26"/>
        <end position="621"/>
    </location>
</feature>
<dbReference type="InParanoid" id="A0A5N4ARS2"/>
<accession>A0A5N4ARS2</accession>
<dbReference type="InterPro" id="IPR007867">
    <property type="entry name" value="GMC_OxRtase_C"/>
</dbReference>
<feature type="active site" description="Proton acceptor" evidence="2">
    <location>
        <position position="599"/>
    </location>
</feature>
<dbReference type="SUPFAM" id="SSF54373">
    <property type="entry name" value="FAD-linked reductases, C-terminal domain"/>
    <property type="match status" value="1"/>
</dbReference>
<name>A0A5N4ARS2_PHOPY</name>
<comment type="caution">
    <text evidence="8">The sequence shown here is derived from an EMBL/GenBank/DDBJ whole genome shotgun (WGS) entry which is preliminary data.</text>
</comment>
<dbReference type="SUPFAM" id="SSF51905">
    <property type="entry name" value="FAD/NAD(P)-binding domain"/>
    <property type="match status" value="1"/>
</dbReference>
<feature type="signal peptide" evidence="5">
    <location>
        <begin position="1"/>
        <end position="25"/>
    </location>
</feature>
<protein>
    <recommendedName>
        <fullName evidence="6 7">Glucose-methanol-choline oxidoreductase N-terminal domain-containing protein</fullName>
    </recommendedName>
</protein>
<organism evidence="8 9">
    <name type="scientific">Photinus pyralis</name>
    <name type="common">Common eastern firefly</name>
    <name type="synonym">Lampyris pyralis</name>
    <dbReference type="NCBI Taxonomy" id="7054"/>
    <lineage>
        <taxon>Eukaryota</taxon>
        <taxon>Metazoa</taxon>
        <taxon>Ecdysozoa</taxon>
        <taxon>Arthropoda</taxon>
        <taxon>Hexapoda</taxon>
        <taxon>Insecta</taxon>
        <taxon>Pterygota</taxon>
        <taxon>Neoptera</taxon>
        <taxon>Endopterygota</taxon>
        <taxon>Coleoptera</taxon>
        <taxon>Polyphaga</taxon>
        <taxon>Elateriformia</taxon>
        <taxon>Elateroidea</taxon>
        <taxon>Lampyridae</taxon>
        <taxon>Lampyrinae</taxon>
        <taxon>Photinus</taxon>
    </lineage>
</organism>
<dbReference type="Proteomes" id="UP000327044">
    <property type="component" value="Unassembled WGS sequence"/>
</dbReference>
<proteinExistence type="inferred from homology"/>
<evidence type="ECO:0000256" key="3">
    <source>
        <dbReference type="PIRSR" id="PIRSR000137-2"/>
    </source>
</evidence>
<dbReference type="PIRSF" id="PIRSF000137">
    <property type="entry name" value="Alcohol_oxidase"/>
    <property type="match status" value="1"/>
</dbReference>
<evidence type="ECO:0000313" key="9">
    <source>
        <dbReference type="Proteomes" id="UP000327044"/>
    </source>
</evidence>
<keyword evidence="3 4" id="KW-0274">FAD</keyword>
<reference evidence="8 9" key="1">
    <citation type="journal article" date="2018" name="Elife">
        <title>Firefly genomes illuminate parallel origins of bioluminescence in beetles.</title>
        <authorList>
            <person name="Fallon T.R."/>
            <person name="Lower S.E."/>
            <person name="Chang C.H."/>
            <person name="Bessho-Uehara M."/>
            <person name="Martin G.J."/>
            <person name="Bewick A.J."/>
            <person name="Behringer M."/>
            <person name="Debat H.J."/>
            <person name="Wong I."/>
            <person name="Day J.C."/>
            <person name="Suvorov A."/>
            <person name="Silva C.J."/>
            <person name="Stanger-Hall K.F."/>
            <person name="Hall D.W."/>
            <person name="Schmitz R.J."/>
            <person name="Nelson D.R."/>
            <person name="Lewis S.M."/>
            <person name="Shigenobu S."/>
            <person name="Bybee S.M."/>
            <person name="Larracuente A.M."/>
            <person name="Oba Y."/>
            <person name="Weng J.K."/>
        </authorList>
    </citation>
    <scope>NUCLEOTIDE SEQUENCE [LARGE SCALE GENOMIC DNA]</scope>
    <source>
        <strain evidence="8">1611_PpyrPB1</strain>
        <tissue evidence="8">Whole body</tissue>
    </source>
</reference>
<dbReference type="InterPro" id="IPR000172">
    <property type="entry name" value="GMC_OxRdtase_N"/>
</dbReference>
<dbReference type="EMBL" id="VVIM01000005">
    <property type="protein sequence ID" value="KAB0799996.1"/>
    <property type="molecule type" value="Genomic_DNA"/>
</dbReference>
<feature type="domain" description="Glucose-methanol-choline oxidoreductase N-terminal" evidence="6">
    <location>
        <begin position="149"/>
        <end position="172"/>
    </location>
</feature>
<dbReference type="GO" id="GO:0016614">
    <property type="term" value="F:oxidoreductase activity, acting on CH-OH group of donors"/>
    <property type="evidence" value="ECO:0007669"/>
    <property type="project" value="InterPro"/>
</dbReference>
<keyword evidence="9" id="KW-1185">Reference proteome</keyword>
<evidence type="ECO:0000259" key="7">
    <source>
        <dbReference type="PROSITE" id="PS00624"/>
    </source>
</evidence>
<feature type="binding site" evidence="3">
    <location>
        <position position="285"/>
    </location>
    <ligand>
        <name>FAD</name>
        <dbReference type="ChEBI" id="CHEBI:57692"/>
    </ligand>
</feature>
<keyword evidence="5" id="KW-0732">Signal</keyword>
<evidence type="ECO:0000313" key="8">
    <source>
        <dbReference type="EMBL" id="KAB0799996.1"/>
    </source>
</evidence>
<dbReference type="Pfam" id="PF05199">
    <property type="entry name" value="GMC_oxred_C"/>
    <property type="match status" value="1"/>
</dbReference>
<dbReference type="PANTHER" id="PTHR11552:SF158">
    <property type="entry name" value="GH23626P-RELATED"/>
    <property type="match status" value="1"/>
</dbReference>
<dbReference type="Pfam" id="PF00732">
    <property type="entry name" value="GMC_oxred_N"/>
    <property type="match status" value="1"/>
</dbReference>
<evidence type="ECO:0000259" key="6">
    <source>
        <dbReference type="PROSITE" id="PS00623"/>
    </source>
</evidence>
<dbReference type="InterPro" id="IPR036188">
    <property type="entry name" value="FAD/NAD-bd_sf"/>
</dbReference>
<dbReference type="PROSITE" id="PS00624">
    <property type="entry name" value="GMC_OXRED_2"/>
    <property type="match status" value="1"/>
</dbReference>
<gene>
    <name evidence="8" type="ORF">PPYR_07876</name>
</gene>
<dbReference type="PROSITE" id="PS00623">
    <property type="entry name" value="GMC_OXRED_1"/>
    <property type="match status" value="1"/>
</dbReference>
<dbReference type="Gene3D" id="3.30.560.10">
    <property type="entry name" value="Glucose Oxidase, domain 3"/>
    <property type="match status" value="1"/>
</dbReference>
<evidence type="ECO:0000256" key="4">
    <source>
        <dbReference type="RuleBase" id="RU003968"/>
    </source>
</evidence>
<sequence length="621" mass="69589">MFLNKTNMLVNILLYLIAFPYSGECSDQKLIDDYVKRIAELKAKAYTKALPKNAYEHAPKSGAVVDYGTFDHIIVGAGAAGCVIANRLTEDSSRRALLLEAGEHGTDLTDIPAMRNYLTDSNYNWGYMSVPQTTACLGYKDQRCILYRGKGIGGSTIINGLNYIRGNDRDYDNWYKQGNAGWSYKDVLPYFKKSENYLEGDPEYHGKGGYLNVETWKEINVQTQAFFDAHKLLGMKEVDFNGESQLGYGKPQFNIKNGKRQSTGNAFILPILSRPNLEVLTNSYVTKILIDKHKRASGVVFTRNGKYWEARSRSDIILSAGAFGSPHLLMLSGIGPRSHLENVGIPVVQDLPVGEHLFDHTGFYYLDFTTNYTETERPLDDLVQNYIAGGGPLANAFAMQGISFLQTNRSKNTDYPDVEIMIIPSINSNEFTAKFWNINDDVLNDVSKDNDPRRSFTIVGNIMHPKSEGFVRLNSSNPFDYPVINPMQLSDPDGVDIETMYEMLELVLEMINTEPFKRLDTKLKYAPLSACKDHEYKSRDYWYCFLRQLAVPFFHSTGTCKMGTHPSKGAVVNPELKVFGVDNLRVADASIMPSTVSGHTSAPTMMIGEKAADLIRGMITK</sequence>
<feature type="domain" description="Glucose-methanol-choline oxidoreductase N-terminal" evidence="7">
    <location>
        <begin position="321"/>
        <end position="335"/>
    </location>
</feature>
<keyword evidence="4" id="KW-0285">Flavoprotein</keyword>
<evidence type="ECO:0000256" key="2">
    <source>
        <dbReference type="PIRSR" id="PIRSR000137-1"/>
    </source>
</evidence>
<dbReference type="InterPro" id="IPR012132">
    <property type="entry name" value="GMC_OxRdtase"/>
</dbReference>
<feature type="active site" description="Proton donor" evidence="2">
    <location>
        <position position="555"/>
    </location>
</feature>
<evidence type="ECO:0000256" key="5">
    <source>
        <dbReference type="SAM" id="SignalP"/>
    </source>
</evidence>
<dbReference type="GO" id="GO:0050660">
    <property type="term" value="F:flavin adenine dinucleotide binding"/>
    <property type="evidence" value="ECO:0007669"/>
    <property type="project" value="InterPro"/>
</dbReference>
<comment type="similarity">
    <text evidence="1 4">Belongs to the GMC oxidoreductase family.</text>
</comment>
<dbReference type="AlphaFoldDB" id="A0A5N4ARS2"/>
<comment type="cofactor">
    <cofactor evidence="3">
        <name>FAD</name>
        <dbReference type="ChEBI" id="CHEBI:57692"/>
    </cofactor>
</comment>
<dbReference type="PANTHER" id="PTHR11552">
    <property type="entry name" value="GLUCOSE-METHANOL-CHOLINE GMC OXIDOREDUCTASE"/>
    <property type="match status" value="1"/>
</dbReference>
<dbReference type="Gene3D" id="3.50.50.60">
    <property type="entry name" value="FAD/NAD(P)-binding domain"/>
    <property type="match status" value="1"/>
</dbReference>
<evidence type="ECO:0000256" key="1">
    <source>
        <dbReference type="ARBA" id="ARBA00010790"/>
    </source>
</evidence>